<evidence type="ECO:0000259" key="17">
    <source>
        <dbReference type="Pfam" id="PF02852"/>
    </source>
</evidence>
<evidence type="ECO:0000256" key="11">
    <source>
        <dbReference type="ARBA" id="ARBA00023284"/>
    </source>
</evidence>
<dbReference type="PANTHER" id="PTHR22912">
    <property type="entry name" value="DISULFIDE OXIDOREDUCTASE"/>
    <property type="match status" value="1"/>
</dbReference>
<dbReference type="InterPro" id="IPR023753">
    <property type="entry name" value="FAD/NAD-binding_dom"/>
</dbReference>
<accession>A0A7X0LL58</accession>
<dbReference type="InterPro" id="IPR012999">
    <property type="entry name" value="Pyr_OxRdtase_I_AS"/>
</dbReference>
<evidence type="ECO:0000259" key="18">
    <source>
        <dbReference type="Pfam" id="PF07992"/>
    </source>
</evidence>
<keyword evidence="6 16" id="KW-0285">Flavoprotein</keyword>
<proteinExistence type="inferred from homology"/>
<gene>
    <name evidence="19" type="ORF">HNQ40_001454</name>
</gene>
<evidence type="ECO:0000256" key="8">
    <source>
        <dbReference type="ARBA" id="ARBA00023002"/>
    </source>
</evidence>
<dbReference type="Gene3D" id="3.50.50.60">
    <property type="entry name" value="FAD/NAD(P)-binding domain"/>
    <property type="match status" value="2"/>
</dbReference>
<dbReference type="Proteomes" id="UP000541810">
    <property type="component" value="Unassembled WGS sequence"/>
</dbReference>
<evidence type="ECO:0000256" key="15">
    <source>
        <dbReference type="PIRSR" id="PIRSR000350-4"/>
    </source>
</evidence>
<dbReference type="InterPro" id="IPR001100">
    <property type="entry name" value="Pyr_nuc-diS_OxRdtase"/>
</dbReference>
<evidence type="ECO:0000256" key="4">
    <source>
        <dbReference type="ARBA" id="ARBA00016961"/>
    </source>
</evidence>
<evidence type="ECO:0000256" key="9">
    <source>
        <dbReference type="ARBA" id="ARBA00023027"/>
    </source>
</evidence>
<dbReference type="PROSITE" id="PS00076">
    <property type="entry name" value="PYRIDINE_REDOX_1"/>
    <property type="match status" value="1"/>
</dbReference>
<keyword evidence="5" id="KW-0963">Cytoplasm</keyword>
<evidence type="ECO:0000313" key="20">
    <source>
        <dbReference type="Proteomes" id="UP000541810"/>
    </source>
</evidence>
<dbReference type="InterPro" id="IPR006258">
    <property type="entry name" value="Lipoamide_DH"/>
</dbReference>
<evidence type="ECO:0000256" key="12">
    <source>
        <dbReference type="ARBA" id="ARBA00049187"/>
    </source>
</evidence>
<dbReference type="GO" id="GO:0004148">
    <property type="term" value="F:dihydrolipoyl dehydrogenase (NADH) activity"/>
    <property type="evidence" value="ECO:0007669"/>
    <property type="project" value="UniProtKB-EC"/>
</dbReference>
<evidence type="ECO:0000256" key="1">
    <source>
        <dbReference type="ARBA" id="ARBA00004496"/>
    </source>
</evidence>
<feature type="domain" description="FAD/NAD(P)-binding" evidence="18">
    <location>
        <begin position="7"/>
        <end position="361"/>
    </location>
</feature>
<evidence type="ECO:0000256" key="2">
    <source>
        <dbReference type="ARBA" id="ARBA00007532"/>
    </source>
</evidence>
<feature type="binding site" evidence="14">
    <location>
        <position position="346"/>
    </location>
    <ligand>
        <name>FAD</name>
        <dbReference type="ChEBI" id="CHEBI:57692"/>
    </ligand>
</feature>
<keyword evidence="20" id="KW-1185">Reference proteome</keyword>
<comment type="catalytic activity">
    <reaction evidence="12 16">
        <text>N(6)-[(R)-dihydrolipoyl]-L-lysyl-[protein] + NAD(+) = N(6)-[(R)-lipoyl]-L-lysyl-[protein] + NADH + H(+)</text>
        <dbReference type="Rhea" id="RHEA:15045"/>
        <dbReference type="Rhea" id="RHEA-COMP:10474"/>
        <dbReference type="Rhea" id="RHEA-COMP:10475"/>
        <dbReference type="ChEBI" id="CHEBI:15378"/>
        <dbReference type="ChEBI" id="CHEBI:57540"/>
        <dbReference type="ChEBI" id="CHEBI:57945"/>
        <dbReference type="ChEBI" id="CHEBI:83099"/>
        <dbReference type="ChEBI" id="CHEBI:83100"/>
        <dbReference type="EC" id="1.8.1.4"/>
    </reaction>
</comment>
<evidence type="ECO:0000256" key="3">
    <source>
        <dbReference type="ARBA" id="ARBA00012608"/>
    </source>
</evidence>
<feature type="domain" description="Pyridine nucleotide-disulphide oxidoreductase dimerisation" evidence="17">
    <location>
        <begin position="381"/>
        <end position="490"/>
    </location>
</feature>
<dbReference type="Gene3D" id="3.30.390.30">
    <property type="match status" value="1"/>
</dbReference>
<dbReference type="InterPro" id="IPR004099">
    <property type="entry name" value="Pyr_nucl-diS_OxRdtase_dimer"/>
</dbReference>
<comment type="cofactor">
    <cofactor evidence="14 16">
        <name>FAD</name>
        <dbReference type="ChEBI" id="CHEBI:57692"/>
    </cofactor>
    <text evidence="14 16">Binds 1 FAD per subunit.</text>
</comment>
<keyword evidence="8 16" id="KW-0560">Oxidoreductase</keyword>
<keyword evidence="14" id="KW-0547">Nucleotide-binding</keyword>
<evidence type="ECO:0000256" key="13">
    <source>
        <dbReference type="PIRSR" id="PIRSR000350-2"/>
    </source>
</evidence>
<evidence type="ECO:0000256" key="5">
    <source>
        <dbReference type="ARBA" id="ARBA00022490"/>
    </source>
</evidence>
<keyword evidence="9 14" id="KW-0520">NAD</keyword>
<dbReference type="RefSeq" id="WP_184677219.1">
    <property type="nucleotide sequence ID" value="NZ_JACHGY010000001.1"/>
</dbReference>
<dbReference type="SUPFAM" id="SSF51905">
    <property type="entry name" value="FAD/NAD(P)-binding domain"/>
    <property type="match status" value="1"/>
</dbReference>
<dbReference type="GO" id="GO:0050660">
    <property type="term" value="F:flavin adenine dinucleotide binding"/>
    <property type="evidence" value="ECO:0007669"/>
    <property type="project" value="InterPro"/>
</dbReference>
<evidence type="ECO:0000256" key="10">
    <source>
        <dbReference type="ARBA" id="ARBA00023157"/>
    </source>
</evidence>
<dbReference type="EC" id="1.8.1.4" evidence="3 16"/>
<evidence type="ECO:0000256" key="7">
    <source>
        <dbReference type="ARBA" id="ARBA00022827"/>
    </source>
</evidence>
<evidence type="ECO:0000313" key="19">
    <source>
        <dbReference type="EMBL" id="MBB6429648.1"/>
    </source>
</evidence>
<feature type="binding site" evidence="14">
    <location>
        <begin position="208"/>
        <end position="215"/>
    </location>
    <ligand>
        <name>NAD(+)</name>
        <dbReference type="ChEBI" id="CHEBI:57540"/>
    </ligand>
</feature>
<dbReference type="Pfam" id="PF07992">
    <property type="entry name" value="Pyr_redox_2"/>
    <property type="match status" value="1"/>
</dbReference>
<dbReference type="NCBIfam" id="TIGR01350">
    <property type="entry name" value="lipoamide_DH"/>
    <property type="match status" value="1"/>
</dbReference>
<sequence length="500" mass="53454">MANQTQFDLIVVGGGPAGYVAAIRAAQMGKSVACVERDALGGVCLNWGCIPTKALIAGAEMYSKIQHEGEDFGIKVEGLSYDWDKIIGRSRSVAGNLSNGIGFLFKKNKITHFAGHAFIPKAGMVSIYDHADVDASIDPKRPAIDQDMPAEVRFTSKPKYTLKADKILIATGASPRALPGAPFDGEKIITSKEAMNLPEKPEKLLVVGSGAIGMEFAYFYNAFGTEVTVVEMLDRVLPVEDLDVSKAAEKAFKKQGVNILTGHVTKSIETTDAGIKAVVTKVDDESKTQTIEADKVLVAIGVRGRFDGLFEDGLGIELFKGHIKTDYKAPGADYQTSVPGIYAVGDVIGPPWLAHVASEEAILCVERMYGHDAPDVDYSSIPGCTYCNPQVASIGFTEQACKEQGIEYNVGKFPFAASGKAQALGDTTGFVKLITGKEHNEILGAHMIGEGVTEMIAEMGLARRLEATAEELIATIHAHPTMSEAVHEAALGTDGRMIHF</sequence>
<comment type="similarity">
    <text evidence="2 16">Belongs to the class-I pyridine nucleotide-disulfide oxidoreductase family.</text>
</comment>
<dbReference type="GO" id="GO:0006103">
    <property type="term" value="P:2-oxoglutarate metabolic process"/>
    <property type="evidence" value="ECO:0007669"/>
    <property type="project" value="TreeGrafter"/>
</dbReference>
<comment type="miscellaneous">
    <text evidence="16">The active site is a redox-active disulfide bond.</text>
</comment>
<dbReference type="PRINTS" id="PR00411">
    <property type="entry name" value="PNDRDTASEI"/>
</dbReference>
<evidence type="ECO:0000256" key="16">
    <source>
        <dbReference type="RuleBase" id="RU003692"/>
    </source>
</evidence>
<dbReference type="PIRSF" id="PIRSF000350">
    <property type="entry name" value="Mercury_reductase_MerA"/>
    <property type="match status" value="1"/>
</dbReference>
<evidence type="ECO:0000256" key="14">
    <source>
        <dbReference type="PIRSR" id="PIRSR000350-3"/>
    </source>
</evidence>
<dbReference type="InterPro" id="IPR016156">
    <property type="entry name" value="FAD/NAD-linked_Rdtase_dimer_sf"/>
</dbReference>
<keyword evidence="7 14" id="KW-0274">FAD</keyword>
<reference evidence="19 20" key="1">
    <citation type="submission" date="2020-08" db="EMBL/GenBank/DDBJ databases">
        <title>Genomic Encyclopedia of Type Strains, Phase IV (KMG-IV): sequencing the most valuable type-strain genomes for metagenomic binning, comparative biology and taxonomic classification.</title>
        <authorList>
            <person name="Goeker M."/>
        </authorList>
    </citation>
    <scope>NUCLEOTIDE SEQUENCE [LARGE SCALE GENOMIC DNA]</scope>
    <source>
        <strain evidence="19 20">DSM 103725</strain>
    </source>
</reference>
<keyword evidence="10" id="KW-1015">Disulfide bond</keyword>
<dbReference type="PANTHER" id="PTHR22912:SF217">
    <property type="entry name" value="DIHYDROLIPOYL DEHYDROGENASE"/>
    <property type="match status" value="1"/>
</dbReference>
<dbReference type="InterPro" id="IPR050151">
    <property type="entry name" value="Class-I_Pyr_Nuc-Dis_Oxidored"/>
</dbReference>
<feature type="disulfide bond" description="Redox-active" evidence="15">
    <location>
        <begin position="44"/>
        <end position="49"/>
    </location>
</feature>
<keyword evidence="11 16" id="KW-0676">Redox-active center</keyword>
<dbReference type="PRINTS" id="PR00368">
    <property type="entry name" value="FADPNR"/>
</dbReference>
<name>A0A7X0LL58_9BACT</name>
<dbReference type="Pfam" id="PF02852">
    <property type="entry name" value="Pyr_redox_dim"/>
    <property type="match status" value="1"/>
</dbReference>
<comment type="subcellular location">
    <subcellularLocation>
        <location evidence="1">Cytoplasm</location>
    </subcellularLocation>
</comment>
<feature type="binding site" evidence="14">
    <location>
        <position position="231"/>
    </location>
    <ligand>
        <name>NAD(+)</name>
        <dbReference type="ChEBI" id="CHEBI:57540"/>
    </ligand>
</feature>
<dbReference type="AlphaFoldDB" id="A0A7X0LL58"/>
<comment type="caution">
    <text evidence="19">The sequence shown here is derived from an EMBL/GenBank/DDBJ whole genome shotgun (WGS) entry which is preliminary data.</text>
</comment>
<dbReference type="SUPFAM" id="SSF55424">
    <property type="entry name" value="FAD/NAD-linked reductases, dimerisation (C-terminal) domain"/>
    <property type="match status" value="1"/>
</dbReference>
<dbReference type="FunFam" id="3.30.390.30:FF:000001">
    <property type="entry name" value="Dihydrolipoyl dehydrogenase"/>
    <property type="match status" value="1"/>
</dbReference>
<feature type="binding site" evidence="14">
    <location>
        <position position="53"/>
    </location>
    <ligand>
        <name>FAD</name>
        <dbReference type="ChEBI" id="CHEBI:57692"/>
    </ligand>
</feature>
<organism evidence="19 20">
    <name type="scientific">Algisphaera agarilytica</name>
    <dbReference type="NCBI Taxonomy" id="1385975"/>
    <lineage>
        <taxon>Bacteria</taxon>
        <taxon>Pseudomonadati</taxon>
        <taxon>Planctomycetota</taxon>
        <taxon>Phycisphaerae</taxon>
        <taxon>Phycisphaerales</taxon>
        <taxon>Phycisphaeraceae</taxon>
        <taxon>Algisphaera</taxon>
    </lineage>
</organism>
<feature type="active site" description="Proton acceptor" evidence="13">
    <location>
        <position position="479"/>
    </location>
</feature>
<dbReference type="InterPro" id="IPR036188">
    <property type="entry name" value="FAD/NAD-bd_sf"/>
</dbReference>
<dbReference type="EMBL" id="JACHGY010000001">
    <property type="protein sequence ID" value="MBB6429648.1"/>
    <property type="molecule type" value="Genomic_DNA"/>
</dbReference>
<feature type="binding site" evidence="14">
    <location>
        <position position="301"/>
    </location>
    <ligand>
        <name>NAD(+)</name>
        <dbReference type="ChEBI" id="CHEBI:57540"/>
    </ligand>
</feature>
<dbReference type="GO" id="GO:0005737">
    <property type="term" value="C:cytoplasm"/>
    <property type="evidence" value="ECO:0007669"/>
    <property type="project" value="UniProtKB-SubCell"/>
</dbReference>
<protein>
    <recommendedName>
        <fullName evidence="4 16">Dihydrolipoyl dehydrogenase</fullName>
        <ecNumber evidence="3 16">1.8.1.4</ecNumber>
    </recommendedName>
</protein>
<evidence type="ECO:0000256" key="6">
    <source>
        <dbReference type="ARBA" id="ARBA00022630"/>
    </source>
</evidence>